<comment type="caution">
    <text evidence="2">The sequence shown here is derived from an EMBL/GenBank/DDBJ whole genome shotgun (WGS) entry which is preliminary data.</text>
</comment>
<evidence type="ECO:0000313" key="3">
    <source>
        <dbReference type="Proteomes" id="UP000663981"/>
    </source>
</evidence>
<gene>
    <name evidence="2" type="ORF">I7822_29050</name>
</gene>
<proteinExistence type="predicted"/>
<dbReference type="EMBL" id="JAGDEL010000046">
    <property type="protein sequence ID" value="MBO1515661.1"/>
    <property type="molecule type" value="Genomic_DNA"/>
</dbReference>
<name>A0ABS3NBK4_9BACI</name>
<dbReference type="RefSeq" id="WP_207982515.1">
    <property type="nucleotide sequence ID" value="NZ_JAGDEL010000046.1"/>
</dbReference>
<dbReference type="Proteomes" id="UP000663981">
    <property type="component" value="Unassembled WGS sequence"/>
</dbReference>
<keyword evidence="3" id="KW-1185">Reference proteome</keyword>
<evidence type="ECO:0000259" key="1">
    <source>
        <dbReference type="Pfam" id="PF24726"/>
    </source>
</evidence>
<sequence length="71" mass="8588">MFKTLYLFGYKIVVKVYTHGSQYGIHEAPRISKMEVLKNGKRLLNYDRGWEFNYLPHHTYKWLIKIIDLIV</sequence>
<organism evidence="2 3">
    <name type="scientific">Metabacillus bambusae</name>
    <dbReference type="NCBI Taxonomy" id="2795218"/>
    <lineage>
        <taxon>Bacteria</taxon>
        <taxon>Bacillati</taxon>
        <taxon>Bacillota</taxon>
        <taxon>Bacilli</taxon>
        <taxon>Bacillales</taxon>
        <taxon>Bacillaceae</taxon>
        <taxon>Metabacillus</taxon>
    </lineage>
</organism>
<dbReference type="Pfam" id="PF24726">
    <property type="entry name" value="DUF7678"/>
    <property type="match status" value="1"/>
</dbReference>
<reference evidence="2 3" key="1">
    <citation type="submission" date="2021-03" db="EMBL/GenBank/DDBJ databases">
        <title>Whole genome sequence of Metabacillus bambusae BG109.</title>
        <authorList>
            <person name="Jeong J.W."/>
        </authorList>
    </citation>
    <scope>NUCLEOTIDE SEQUENCE [LARGE SCALE GENOMIC DNA]</scope>
    <source>
        <strain evidence="2 3">BG109</strain>
    </source>
</reference>
<accession>A0ABS3NBK4</accession>
<feature type="domain" description="DUF7678" evidence="1">
    <location>
        <begin position="9"/>
        <end position="56"/>
    </location>
</feature>
<protein>
    <recommendedName>
        <fullName evidence="1">DUF7678 domain-containing protein</fullName>
    </recommendedName>
</protein>
<evidence type="ECO:0000313" key="2">
    <source>
        <dbReference type="EMBL" id="MBO1515661.1"/>
    </source>
</evidence>
<dbReference type="InterPro" id="IPR056095">
    <property type="entry name" value="DUF7678"/>
</dbReference>